<evidence type="ECO:0000256" key="4">
    <source>
        <dbReference type="SAM" id="Phobius"/>
    </source>
</evidence>
<sequence>MICSHCGAENRDDALFCSQCGQPISRVCPNCHREVSKDASFCQYCGYALKQDNGAVCPKCQHVNKPGVGYCVHCGTKLNQSATEYRMEYIEKNIEAVDSKIHWSKVLRIFLVFVLVTVFCYIILKSTHGVQVTDMPKNAMVVK</sequence>
<gene>
    <name evidence="6" type="ORF">SAMN04487759_10294</name>
</gene>
<accession>A0A1H2Q7K0</accession>
<dbReference type="Pfam" id="PF12773">
    <property type="entry name" value="DZR"/>
    <property type="match status" value="1"/>
</dbReference>
<evidence type="ECO:0000313" key="6">
    <source>
        <dbReference type="EMBL" id="SDW02990.1"/>
    </source>
</evidence>
<dbReference type="InterPro" id="IPR025874">
    <property type="entry name" value="DZR"/>
</dbReference>
<evidence type="ECO:0000256" key="3">
    <source>
        <dbReference type="ARBA" id="ARBA00022833"/>
    </source>
</evidence>
<keyword evidence="1" id="KW-0479">Metal-binding</keyword>
<proteinExistence type="predicted"/>
<evidence type="ECO:0000256" key="2">
    <source>
        <dbReference type="ARBA" id="ARBA00022771"/>
    </source>
</evidence>
<evidence type="ECO:0000313" key="7">
    <source>
        <dbReference type="Proteomes" id="UP000182429"/>
    </source>
</evidence>
<evidence type="ECO:0000256" key="1">
    <source>
        <dbReference type="ARBA" id="ARBA00022723"/>
    </source>
</evidence>
<dbReference type="eggNOG" id="ENOG5033NUX">
    <property type="taxonomic scope" value="Bacteria"/>
</dbReference>
<dbReference type="RefSeq" id="WP_029070180.1">
    <property type="nucleotide sequence ID" value="NZ_FNNF01000002.1"/>
</dbReference>
<organism evidence="6 7">
    <name type="scientific">Kandleria vitulina</name>
    <dbReference type="NCBI Taxonomy" id="1630"/>
    <lineage>
        <taxon>Bacteria</taxon>
        <taxon>Bacillati</taxon>
        <taxon>Bacillota</taxon>
        <taxon>Erysipelotrichia</taxon>
        <taxon>Erysipelotrichales</taxon>
        <taxon>Coprobacillaceae</taxon>
        <taxon>Kandleria</taxon>
    </lineage>
</organism>
<feature type="domain" description="RanBP2-type" evidence="5">
    <location>
        <begin position="2"/>
        <end position="23"/>
    </location>
</feature>
<keyword evidence="4" id="KW-0812">Transmembrane</keyword>
<keyword evidence="4" id="KW-0472">Membrane</keyword>
<feature type="domain" description="RanBP2-type" evidence="5">
    <location>
        <begin position="53"/>
        <end position="77"/>
    </location>
</feature>
<dbReference type="EMBL" id="FNNF01000002">
    <property type="protein sequence ID" value="SDW02990.1"/>
    <property type="molecule type" value="Genomic_DNA"/>
</dbReference>
<dbReference type="STRING" id="1630.SAMN05216514_10464"/>
<dbReference type="InterPro" id="IPR001876">
    <property type="entry name" value="Znf_RanBP2"/>
</dbReference>
<protein>
    <submittedName>
        <fullName evidence="6">Double zinc ribbon</fullName>
    </submittedName>
</protein>
<dbReference type="GO" id="GO:0008270">
    <property type="term" value="F:zinc ion binding"/>
    <property type="evidence" value="ECO:0007669"/>
    <property type="project" value="UniProtKB-KW"/>
</dbReference>
<name>A0A1H2Q7K0_9FIRM</name>
<dbReference type="SMART" id="SM00547">
    <property type="entry name" value="ZnF_RBZ"/>
    <property type="match status" value="2"/>
</dbReference>
<feature type="transmembrane region" description="Helical" evidence="4">
    <location>
        <begin position="106"/>
        <end position="124"/>
    </location>
</feature>
<evidence type="ECO:0000259" key="5">
    <source>
        <dbReference type="SMART" id="SM00547"/>
    </source>
</evidence>
<keyword evidence="4" id="KW-1133">Transmembrane helix</keyword>
<keyword evidence="3" id="KW-0862">Zinc</keyword>
<dbReference type="Proteomes" id="UP000182429">
    <property type="component" value="Unassembled WGS sequence"/>
</dbReference>
<dbReference type="AlphaFoldDB" id="A0A1H2Q7K0"/>
<keyword evidence="2" id="KW-0863">Zinc-finger</keyword>
<reference evidence="6 7" key="1">
    <citation type="submission" date="2016-10" db="EMBL/GenBank/DDBJ databases">
        <authorList>
            <person name="de Groot N.N."/>
        </authorList>
    </citation>
    <scope>NUCLEOTIDE SEQUENCE [LARGE SCALE GENOMIC DNA]</scope>
    <source>
        <strain evidence="6 7">S3b</strain>
    </source>
</reference>